<feature type="compositionally biased region" description="Low complexity" evidence="1">
    <location>
        <begin position="114"/>
        <end position="126"/>
    </location>
</feature>
<dbReference type="PROSITE" id="PS50157">
    <property type="entry name" value="ZINC_FINGER_C2H2_2"/>
    <property type="match status" value="1"/>
</dbReference>
<keyword evidence="3" id="KW-1185">Reference proteome</keyword>
<proteinExistence type="predicted"/>
<dbReference type="VEuPathDB" id="VectorBase:PPAI002040"/>
<organism evidence="2 3">
    <name type="scientific">Phlebotomus papatasi</name>
    <name type="common">Sandfly</name>
    <dbReference type="NCBI Taxonomy" id="29031"/>
    <lineage>
        <taxon>Eukaryota</taxon>
        <taxon>Metazoa</taxon>
        <taxon>Ecdysozoa</taxon>
        <taxon>Arthropoda</taxon>
        <taxon>Hexapoda</taxon>
        <taxon>Insecta</taxon>
        <taxon>Pterygota</taxon>
        <taxon>Neoptera</taxon>
        <taxon>Endopterygota</taxon>
        <taxon>Diptera</taxon>
        <taxon>Nematocera</taxon>
        <taxon>Psychodoidea</taxon>
        <taxon>Psychodidae</taxon>
        <taxon>Phlebotomus</taxon>
        <taxon>Phlebotomus</taxon>
    </lineage>
</organism>
<protein>
    <submittedName>
        <fullName evidence="2">Uncharacterized protein</fullName>
    </submittedName>
</protein>
<dbReference type="PROSITE" id="PS00028">
    <property type="entry name" value="ZINC_FINGER_C2H2_1"/>
    <property type="match status" value="1"/>
</dbReference>
<feature type="compositionally biased region" description="Basic and acidic residues" evidence="1">
    <location>
        <begin position="127"/>
        <end position="139"/>
    </location>
</feature>
<sequence>MGHMLCGTQAIGVINYFVLKGNPDTLICGNCRESFSNLSDLLDHKRTYCKLRFTCKCHQISSDRNFSNYLNPLPTARLLCVVCKDPFSNPWDLMVHAQTAHMINIYELGNDTGPSTTTASDAPDTATSKDEAPSTKDASDAPEDSGTMHNMHNILDTPKKVSIFACILNSRE</sequence>
<dbReference type="SUPFAM" id="SSF57667">
    <property type="entry name" value="beta-beta-alpha zinc fingers"/>
    <property type="match status" value="1"/>
</dbReference>
<dbReference type="AlphaFoldDB" id="A0A1B0D3W7"/>
<reference evidence="2" key="1">
    <citation type="submission" date="2022-08" db="UniProtKB">
        <authorList>
            <consortium name="EnsemblMetazoa"/>
        </authorList>
    </citation>
    <scope>IDENTIFICATION</scope>
    <source>
        <strain evidence="2">Israel</strain>
    </source>
</reference>
<evidence type="ECO:0000313" key="3">
    <source>
        <dbReference type="Proteomes" id="UP000092462"/>
    </source>
</evidence>
<feature type="region of interest" description="Disordered" evidence="1">
    <location>
        <begin position="113"/>
        <end position="152"/>
    </location>
</feature>
<dbReference type="EMBL" id="AJVK01023787">
    <property type="status" value="NOT_ANNOTATED_CDS"/>
    <property type="molecule type" value="Genomic_DNA"/>
</dbReference>
<name>A0A1B0D3W7_PHLPP</name>
<dbReference type="Proteomes" id="UP000092462">
    <property type="component" value="Unassembled WGS sequence"/>
</dbReference>
<dbReference type="VEuPathDB" id="VectorBase:PPAPM1_002769"/>
<evidence type="ECO:0000313" key="2">
    <source>
        <dbReference type="EnsemblMetazoa" id="PPAI002040-PA"/>
    </source>
</evidence>
<dbReference type="InterPro" id="IPR013087">
    <property type="entry name" value="Znf_C2H2_type"/>
</dbReference>
<dbReference type="InterPro" id="IPR036236">
    <property type="entry name" value="Znf_C2H2_sf"/>
</dbReference>
<accession>A0A1B0D3W7</accession>
<dbReference type="EnsemblMetazoa" id="PPAI002040-RA">
    <property type="protein sequence ID" value="PPAI002040-PA"/>
    <property type="gene ID" value="PPAI002040"/>
</dbReference>
<evidence type="ECO:0000256" key="1">
    <source>
        <dbReference type="SAM" id="MobiDB-lite"/>
    </source>
</evidence>